<gene>
    <name evidence="1" type="ORF">GKE97_23645</name>
</gene>
<dbReference type="RefSeq" id="WP_172698128.1">
    <property type="nucleotide sequence ID" value="NZ_JADNGA010000013.1"/>
</dbReference>
<accession>A0A6I2RBJ6</accession>
<protein>
    <submittedName>
        <fullName evidence="1">TnpV protein</fullName>
    </submittedName>
</protein>
<reference evidence="1 2" key="1">
    <citation type="journal article" date="2019" name="Nat. Med.">
        <title>A library of human gut bacterial isolates paired with longitudinal multiomics data enables mechanistic microbiome research.</title>
        <authorList>
            <person name="Poyet M."/>
            <person name="Groussin M."/>
            <person name="Gibbons S.M."/>
            <person name="Avila-Pacheco J."/>
            <person name="Jiang X."/>
            <person name="Kearney S.M."/>
            <person name="Perrotta A.R."/>
            <person name="Berdy B."/>
            <person name="Zhao S."/>
            <person name="Lieberman T.D."/>
            <person name="Swanson P.K."/>
            <person name="Smith M."/>
            <person name="Roesemann S."/>
            <person name="Alexander J.E."/>
            <person name="Rich S.A."/>
            <person name="Livny J."/>
            <person name="Vlamakis H."/>
            <person name="Clish C."/>
            <person name="Bullock K."/>
            <person name="Deik A."/>
            <person name="Scott J."/>
            <person name="Pierce K.A."/>
            <person name="Xavier R.J."/>
            <person name="Alm E.J."/>
        </authorList>
    </citation>
    <scope>NUCLEOTIDE SEQUENCE [LARGE SCALE GENOMIC DNA]</scope>
    <source>
        <strain evidence="1 2">BIOML-A2</strain>
    </source>
</reference>
<proteinExistence type="predicted"/>
<dbReference type="AlphaFoldDB" id="A0A6I2RBJ6"/>
<comment type="caution">
    <text evidence="1">The sequence shown here is derived from an EMBL/GenBank/DDBJ whole genome shotgun (WGS) entry which is preliminary data.</text>
</comment>
<dbReference type="InterPro" id="IPR026989">
    <property type="entry name" value="TnpV"/>
</dbReference>
<dbReference type="Pfam" id="PF14198">
    <property type="entry name" value="TnpV"/>
    <property type="match status" value="1"/>
</dbReference>
<organism evidence="1 2">
    <name type="scientific">Flavonifractor plautii</name>
    <name type="common">Fusobacterium plautii</name>
    <dbReference type="NCBI Taxonomy" id="292800"/>
    <lineage>
        <taxon>Bacteria</taxon>
        <taxon>Bacillati</taxon>
        <taxon>Bacillota</taxon>
        <taxon>Clostridia</taxon>
        <taxon>Eubacteriales</taxon>
        <taxon>Oscillospiraceae</taxon>
        <taxon>Flavonifractor</taxon>
    </lineage>
</organism>
<dbReference type="Proteomes" id="UP000434475">
    <property type="component" value="Unassembled WGS sequence"/>
</dbReference>
<sequence length="116" mass="13271">MELTYRTEGDYRLPNLEAPEAPKVGKYGMLRRSYLQTHRNAYYTGMLLSGRLNAHLEKIDRQATEMVEQLTARMAREQGVTEELKASDQMKWVGLMNNTRAAAEEVALTELVYADT</sequence>
<evidence type="ECO:0000313" key="2">
    <source>
        <dbReference type="Proteomes" id="UP000434475"/>
    </source>
</evidence>
<dbReference type="EMBL" id="WKPR01000041">
    <property type="protein sequence ID" value="MSB22460.1"/>
    <property type="molecule type" value="Genomic_DNA"/>
</dbReference>
<evidence type="ECO:0000313" key="1">
    <source>
        <dbReference type="EMBL" id="MSB22460.1"/>
    </source>
</evidence>
<name>A0A6I2RBJ6_FLAPL</name>